<comment type="subunit">
    <text evidence="12">Component of the replication restart primosome.</text>
</comment>
<dbReference type="FunFam" id="3.40.50.300:FF:000489">
    <property type="entry name" value="Primosome assembly protein PriA"/>
    <property type="match status" value="1"/>
</dbReference>
<dbReference type="InterPro" id="IPR040498">
    <property type="entry name" value="PriA_CRR"/>
</dbReference>
<name>A0A937K2N2_9CLOT</name>
<dbReference type="AlphaFoldDB" id="A0A937K2N2"/>
<feature type="binding site" evidence="12">
    <location>
        <position position="478"/>
    </location>
    <ligand>
        <name>Zn(2+)</name>
        <dbReference type="ChEBI" id="CHEBI:29105"/>
        <label>1</label>
    </ligand>
</feature>
<keyword evidence="3 12" id="KW-0479">Metal-binding</keyword>
<dbReference type="InterPro" id="IPR011545">
    <property type="entry name" value="DEAD/DEAH_box_helicase_dom"/>
</dbReference>
<dbReference type="Gene3D" id="3.40.1440.60">
    <property type="entry name" value="PriA, 3(prime) DNA-binding domain"/>
    <property type="match status" value="1"/>
</dbReference>
<comment type="catalytic activity">
    <reaction evidence="11 12">
        <text>ATP + H2O = ADP + phosphate + H(+)</text>
        <dbReference type="Rhea" id="RHEA:13065"/>
        <dbReference type="ChEBI" id="CHEBI:15377"/>
        <dbReference type="ChEBI" id="CHEBI:15378"/>
        <dbReference type="ChEBI" id="CHEBI:30616"/>
        <dbReference type="ChEBI" id="CHEBI:43474"/>
        <dbReference type="ChEBI" id="CHEBI:456216"/>
        <dbReference type="EC" id="5.6.2.4"/>
    </reaction>
</comment>
<dbReference type="GO" id="GO:1990077">
    <property type="term" value="C:primosome complex"/>
    <property type="evidence" value="ECO:0007669"/>
    <property type="project" value="UniProtKB-UniRule"/>
</dbReference>
<dbReference type="InterPro" id="IPR005259">
    <property type="entry name" value="PriA"/>
</dbReference>
<proteinExistence type="inferred from homology"/>
<dbReference type="InterPro" id="IPR027417">
    <property type="entry name" value="P-loop_NTPase"/>
</dbReference>
<evidence type="ECO:0000256" key="3">
    <source>
        <dbReference type="ARBA" id="ARBA00022723"/>
    </source>
</evidence>
<evidence type="ECO:0000313" key="16">
    <source>
        <dbReference type="Proteomes" id="UP000623681"/>
    </source>
</evidence>
<evidence type="ECO:0000256" key="2">
    <source>
        <dbReference type="ARBA" id="ARBA00022705"/>
    </source>
</evidence>
<organism evidence="15 16">
    <name type="scientific">Clostridium paridis</name>
    <dbReference type="NCBI Taxonomy" id="2803863"/>
    <lineage>
        <taxon>Bacteria</taxon>
        <taxon>Bacillati</taxon>
        <taxon>Bacillota</taxon>
        <taxon>Clostridia</taxon>
        <taxon>Eubacteriales</taxon>
        <taxon>Clostridiaceae</taxon>
        <taxon>Clostridium</taxon>
    </lineage>
</organism>
<dbReference type="SUPFAM" id="SSF52540">
    <property type="entry name" value="P-loop containing nucleoside triphosphate hydrolases"/>
    <property type="match status" value="1"/>
</dbReference>
<evidence type="ECO:0000259" key="13">
    <source>
        <dbReference type="PROSITE" id="PS51192"/>
    </source>
</evidence>
<accession>A0A937K2N2</accession>
<keyword evidence="8 12" id="KW-0067">ATP-binding</keyword>
<dbReference type="SMART" id="SM00487">
    <property type="entry name" value="DEXDc"/>
    <property type="match status" value="1"/>
</dbReference>
<evidence type="ECO:0000256" key="11">
    <source>
        <dbReference type="ARBA" id="ARBA00048988"/>
    </source>
</evidence>
<keyword evidence="10 12" id="KW-0413">Isomerase</keyword>
<feature type="binding site" evidence="12">
    <location>
        <position position="442"/>
    </location>
    <ligand>
        <name>Zn(2+)</name>
        <dbReference type="ChEBI" id="CHEBI:29105"/>
        <label>1</label>
    </ligand>
</feature>
<dbReference type="GO" id="GO:0008270">
    <property type="term" value="F:zinc ion binding"/>
    <property type="evidence" value="ECO:0007669"/>
    <property type="project" value="UniProtKB-UniRule"/>
</dbReference>
<evidence type="ECO:0000259" key="14">
    <source>
        <dbReference type="PROSITE" id="PS51194"/>
    </source>
</evidence>
<comment type="similarity">
    <text evidence="12">Belongs to the helicase family. PriA subfamily.</text>
</comment>
<feature type="binding site" evidence="12">
    <location>
        <position position="448"/>
    </location>
    <ligand>
        <name>Zn(2+)</name>
        <dbReference type="ChEBI" id="CHEBI:29105"/>
        <label>2</label>
    </ligand>
</feature>
<evidence type="ECO:0000256" key="12">
    <source>
        <dbReference type="HAMAP-Rule" id="MF_00983"/>
    </source>
</evidence>
<dbReference type="NCBIfam" id="NF004066">
    <property type="entry name" value="PRK05580.1-3"/>
    <property type="match status" value="1"/>
</dbReference>
<dbReference type="NCBIfam" id="TIGR00595">
    <property type="entry name" value="priA"/>
    <property type="match status" value="1"/>
</dbReference>
<dbReference type="InterPro" id="IPR014001">
    <property type="entry name" value="Helicase_ATP-bd"/>
</dbReference>
<keyword evidence="9 12" id="KW-0238">DNA-binding</keyword>
<keyword evidence="4 12" id="KW-0547">Nucleotide-binding</keyword>
<feature type="binding site" evidence="12">
    <location>
        <position position="439"/>
    </location>
    <ligand>
        <name>Zn(2+)</name>
        <dbReference type="ChEBI" id="CHEBI:29105"/>
        <label>1</label>
    </ligand>
</feature>
<keyword evidence="7 12" id="KW-0862">Zinc</keyword>
<feature type="domain" description="Helicase C-terminal" evidence="14">
    <location>
        <begin position="473"/>
        <end position="627"/>
    </location>
</feature>
<dbReference type="PANTHER" id="PTHR30580">
    <property type="entry name" value="PRIMOSOMAL PROTEIN N"/>
    <property type="match status" value="1"/>
</dbReference>
<dbReference type="PROSITE" id="PS51192">
    <property type="entry name" value="HELICASE_ATP_BIND_1"/>
    <property type="match status" value="1"/>
</dbReference>
<dbReference type="GO" id="GO:0006310">
    <property type="term" value="P:DNA recombination"/>
    <property type="evidence" value="ECO:0007669"/>
    <property type="project" value="InterPro"/>
</dbReference>
<dbReference type="PROSITE" id="PS51194">
    <property type="entry name" value="HELICASE_CTER"/>
    <property type="match status" value="1"/>
</dbReference>
<evidence type="ECO:0000256" key="7">
    <source>
        <dbReference type="ARBA" id="ARBA00022833"/>
    </source>
</evidence>
<evidence type="ECO:0000313" key="15">
    <source>
        <dbReference type="EMBL" id="MBL4930822.1"/>
    </source>
</evidence>
<protein>
    <recommendedName>
        <fullName evidence="12">Replication restart protein PriA</fullName>
    </recommendedName>
    <alternativeName>
        <fullName evidence="12">ATP-dependent DNA helicase PriA</fullName>
        <ecNumber evidence="12">5.6.2.4</ecNumber>
    </alternativeName>
    <alternativeName>
        <fullName evidence="12">DNA 3'-5' helicase PriA</fullName>
    </alternativeName>
</protein>
<evidence type="ECO:0000256" key="10">
    <source>
        <dbReference type="ARBA" id="ARBA00023235"/>
    </source>
</evidence>
<dbReference type="GO" id="GO:0016787">
    <property type="term" value="F:hydrolase activity"/>
    <property type="evidence" value="ECO:0007669"/>
    <property type="project" value="UniProtKB-KW"/>
</dbReference>
<dbReference type="GO" id="GO:0003677">
    <property type="term" value="F:DNA binding"/>
    <property type="evidence" value="ECO:0007669"/>
    <property type="project" value="UniProtKB-UniRule"/>
</dbReference>
<dbReference type="GO" id="GO:0006302">
    <property type="term" value="P:double-strand break repair"/>
    <property type="evidence" value="ECO:0007669"/>
    <property type="project" value="InterPro"/>
</dbReference>
<evidence type="ECO:0000256" key="5">
    <source>
        <dbReference type="ARBA" id="ARBA00022801"/>
    </source>
</evidence>
<dbReference type="EMBL" id="JAESWA010000017">
    <property type="protein sequence ID" value="MBL4930822.1"/>
    <property type="molecule type" value="Genomic_DNA"/>
</dbReference>
<dbReference type="SMART" id="SM00490">
    <property type="entry name" value="HELICc"/>
    <property type="match status" value="1"/>
</dbReference>
<dbReference type="CDD" id="cd17929">
    <property type="entry name" value="DEXHc_priA"/>
    <property type="match status" value="1"/>
</dbReference>
<keyword evidence="6 12" id="KW-0347">Helicase</keyword>
<comment type="catalytic activity">
    <reaction evidence="12">
        <text>Couples ATP hydrolysis with the unwinding of duplex DNA by translocating in the 3'-5' direction.</text>
        <dbReference type="EC" id="5.6.2.4"/>
    </reaction>
</comment>
<dbReference type="Pfam" id="PF18074">
    <property type="entry name" value="PriA_C"/>
    <property type="match status" value="1"/>
</dbReference>
<gene>
    <name evidence="12 15" type="primary">priA</name>
    <name evidence="15" type="ORF">JK634_03325</name>
</gene>
<dbReference type="GO" id="GO:0043138">
    <property type="term" value="F:3'-5' DNA helicase activity"/>
    <property type="evidence" value="ECO:0007669"/>
    <property type="project" value="UniProtKB-EC"/>
</dbReference>
<dbReference type="Pfam" id="PF00271">
    <property type="entry name" value="Helicase_C"/>
    <property type="match status" value="1"/>
</dbReference>
<dbReference type="InterPro" id="IPR041222">
    <property type="entry name" value="PriA_3primeBD"/>
</dbReference>
<dbReference type="EC" id="5.6.2.4" evidence="12"/>
<dbReference type="Proteomes" id="UP000623681">
    <property type="component" value="Unassembled WGS sequence"/>
</dbReference>
<dbReference type="InterPro" id="IPR001650">
    <property type="entry name" value="Helicase_C-like"/>
</dbReference>
<feature type="binding site" evidence="12">
    <location>
        <position position="451"/>
    </location>
    <ligand>
        <name>Zn(2+)</name>
        <dbReference type="ChEBI" id="CHEBI:29105"/>
        <label>2</label>
    </ligand>
</feature>
<comment type="cofactor">
    <cofactor evidence="12">
        <name>Zn(2+)</name>
        <dbReference type="ChEBI" id="CHEBI:29105"/>
    </cofactor>
    <text evidence="12">Binds 2 zinc ions per subunit.</text>
</comment>
<evidence type="ECO:0000256" key="4">
    <source>
        <dbReference type="ARBA" id="ARBA00022741"/>
    </source>
</evidence>
<feature type="binding site" evidence="12">
    <location>
        <position position="465"/>
    </location>
    <ligand>
        <name>Zn(2+)</name>
        <dbReference type="ChEBI" id="CHEBI:29105"/>
        <label>2</label>
    </ligand>
</feature>
<dbReference type="Pfam" id="PF18319">
    <property type="entry name" value="Zn_ribbon_PriA"/>
    <property type="match status" value="1"/>
</dbReference>
<feature type="binding site" evidence="12">
    <location>
        <position position="481"/>
    </location>
    <ligand>
        <name>Zn(2+)</name>
        <dbReference type="ChEBI" id="CHEBI:29105"/>
        <label>1</label>
    </ligand>
</feature>
<keyword evidence="5 12" id="KW-0378">Hydrolase</keyword>
<dbReference type="Pfam" id="PF17764">
    <property type="entry name" value="PriA_3primeBD"/>
    <property type="match status" value="1"/>
</dbReference>
<dbReference type="CDD" id="cd18804">
    <property type="entry name" value="SF2_C_priA"/>
    <property type="match status" value="1"/>
</dbReference>
<evidence type="ECO:0000256" key="9">
    <source>
        <dbReference type="ARBA" id="ARBA00023125"/>
    </source>
</evidence>
<comment type="caution">
    <text evidence="15">The sequence shown here is derived from an EMBL/GenBank/DDBJ whole genome shotgun (WGS) entry which is preliminary data.</text>
</comment>
<dbReference type="GO" id="GO:0006270">
    <property type="term" value="P:DNA replication initiation"/>
    <property type="evidence" value="ECO:0007669"/>
    <property type="project" value="TreeGrafter"/>
</dbReference>
<dbReference type="HAMAP" id="MF_00983">
    <property type="entry name" value="PriA"/>
    <property type="match status" value="1"/>
</dbReference>
<dbReference type="Gene3D" id="3.40.50.300">
    <property type="entry name" value="P-loop containing nucleotide triphosphate hydrolases"/>
    <property type="match status" value="2"/>
</dbReference>
<dbReference type="InterPro" id="IPR041236">
    <property type="entry name" value="PriA_C"/>
</dbReference>
<dbReference type="GO" id="GO:0006269">
    <property type="term" value="P:DNA replication, synthesis of primer"/>
    <property type="evidence" value="ECO:0007669"/>
    <property type="project" value="UniProtKB-KW"/>
</dbReference>
<dbReference type="PANTHER" id="PTHR30580:SF0">
    <property type="entry name" value="PRIMOSOMAL PROTEIN N"/>
    <property type="match status" value="1"/>
</dbReference>
<comment type="function">
    <text evidence="12">Initiates the restart of stalled replication forks, which reloads the replicative helicase on sites other than the origin of replication. Recognizes and binds to abandoned replication forks and remodels them to uncover a helicase loading site. Promotes assembly of the primosome at these replication forks.</text>
</comment>
<feature type="domain" description="Helicase ATP-binding" evidence="13">
    <location>
        <begin position="211"/>
        <end position="377"/>
    </location>
</feature>
<sequence length="733" mass="84161">MYLYAKVVINSDAVSIDKLFTYKIPEDIIQNIFVGSRVLVPFGMGNRAYEAFVLSLSYEPDTEFKNLKSIIKALDDKPLIDEKGILLFNYLVNNYLCRKIEAIRLIIPTGVMRGIKEKSKEVVILGKILDGKFKEKEAYISIINFISINEGLYTRSELITKFNLSSYMLGKLLKEGYLSVTKEKIERYNDRDYNFYDSFRLNEEQQKAYDEIINSDERLFLIKGVTGSGKTEIYMNLVKEMLYEDKTSLVLVPEISLTPQMIERFKGRFGKDVAVFHSKLSLGERYDEWFRVKEGKVKLVVGARSAIFLPFKNLGLIVIDEEHEGTYKSEQNPKYQTKEVADFISQINNCKVVYASATPSVESYYNALNGKYKLIQLNNRVNNKPMPKMKIIDMRQELKNNNRNMFSRELFEKLSHNLDKKEQSIIFLNRRGFSTFVSCRSCGYVYKCPHCDISMTYHNNGYLICHYCGTAKKIEKLCPKCGSKYIKHFGAGTEKVEGEIKKLFPNARVLRMDVDTTRNKDSHEKIYNSFKNGEADILIGTQMISKGLDFPNVTLVGVVAADTTLNLPDYRSGERTYQLITQVAGRAGRGDKLGEVIIQSYTPEHYSLTNALNENYENLYNEEISARKLLKYPPFGDILLVQCTSKNEALLKDFMRTVNKEVSSLINKNDVDILGPSPCIIGKIKENYRWQLVFKGNLDLNLCRNIKDRVYQLGSNVYNDIKISIDINPNSLI</sequence>
<evidence type="ECO:0000256" key="8">
    <source>
        <dbReference type="ARBA" id="ARBA00022840"/>
    </source>
</evidence>
<dbReference type="GO" id="GO:0005524">
    <property type="term" value="F:ATP binding"/>
    <property type="evidence" value="ECO:0007669"/>
    <property type="project" value="UniProtKB-UniRule"/>
</dbReference>
<reference evidence="15" key="1">
    <citation type="submission" date="2021-01" db="EMBL/GenBank/DDBJ databases">
        <title>Genome public.</title>
        <authorList>
            <person name="Liu C."/>
            <person name="Sun Q."/>
        </authorList>
    </citation>
    <scope>NUCLEOTIDE SEQUENCE</scope>
    <source>
        <strain evidence="15">YIM B02565</strain>
    </source>
</reference>
<dbReference type="RefSeq" id="WP_202766598.1">
    <property type="nucleotide sequence ID" value="NZ_JAESWA010000017.1"/>
</dbReference>
<evidence type="ECO:0000256" key="6">
    <source>
        <dbReference type="ARBA" id="ARBA00022806"/>
    </source>
</evidence>
<keyword evidence="16" id="KW-1185">Reference proteome</keyword>
<evidence type="ECO:0000256" key="1">
    <source>
        <dbReference type="ARBA" id="ARBA00022515"/>
    </source>
</evidence>
<dbReference type="Pfam" id="PF00270">
    <property type="entry name" value="DEAD"/>
    <property type="match status" value="1"/>
</dbReference>
<keyword evidence="1 12" id="KW-0639">Primosome</keyword>
<keyword evidence="2 12" id="KW-0235">DNA replication</keyword>
<dbReference type="InterPro" id="IPR042115">
    <property type="entry name" value="PriA_3primeBD_sf"/>
</dbReference>
<feature type="binding site" evidence="12">
    <location>
        <position position="468"/>
    </location>
    <ligand>
        <name>Zn(2+)</name>
        <dbReference type="ChEBI" id="CHEBI:29105"/>
        <label>2</label>
    </ligand>
</feature>